<dbReference type="InterPro" id="IPR007312">
    <property type="entry name" value="Phosphoesterase"/>
</dbReference>
<dbReference type="RefSeq" id="WP_183215135.1">
    <property type="nucleotide sequence ID" value="NZ_CAJFZW010000034.1"/>
</dbReference>
<sequence>MSNDRRSFLRGALGGAAAGAALNLLPATVRKAMAIPANNATGTIMDVEHVVIFMQENRAFDHYFGALNGVRGFGDPRPQRLPGGASVWRQPSDQHPDGFVIPFHGDSRTTNAYTVDGSDQGHKAAVTIVNGGRYDQWGHSGELHKRMAYYKASDLPFYYALASAFTVCDAYHCSTLTQTYPNRLHLWTGCNGGGKVGGDPEMSNYGEDETPSADMAEDRVMEKGPHDWTTYAERLQAAGVSWKVYQEYDNFGDNILSVFKPFRPCPKDSPLYERGRSWVSEHKTGADRTRSDGEQLVEAFRADIAGGRLPQVSWIVTARDLSEHPDAEPSKGEHVCAQLIEALVDHPEVFSKTVFIVNYDEAGGFYDHIQPPMPPLTPDQGHSTVSVAGEAKVYGPDADAAHRGAHPLGLGIRVPAIVVSPWSRGGFVCSEVFDHTSTLQFLEKRFGVREENISDWRRTVCGDLTSAFDFARPNQDWAALSLPATADYMQRVARSKAAPTLRIPERQVPAVQDGPQRGARPLPYDLAAQARVADGAVWIDLVNRGRTGAVFQVFDATDRAGPWRFTLAAGETYAAGHWNTGRPGPYDLTVHGPNGFYRRFAGDTAQPQPQVTIATDARGVLTVGLTGTGEEAALAVLDMDPAYPLSEGEARRRLTVRPGAASQSTWDLRGSDHWYDLKVSLEDDPTFIQRLAGHVETGRSSRTDPAIGRMRL</sequence>
<dbReference type="GO" id="GO:0016042">
    <property type="term" value="P:lipid catabolic process"/>
    <property type="evidence" value="ECO:0007669"/>
    <property type="project" value="InterPro"/>
</dbReference>
<proteinExistence type="inferred from homology"/>
<dbReference type="Pfam" id="PF04185">
    <property type="entry name" value="Phosphoesterase"/>
    <property type="match status" value="1"/>
</dbReference>
<keyword evidence="3 5" id="KW-0378">Hydrolase</keyword>
<comment type="caution">
    <text evidence="5">The sequence shown here is derived from an EMBL/GenBank/DDBJ whole genome shotgun (WGS) entry which is preliminary data.</text>
</comment>
<evidence type="ECO:0000313" key="6">
    <source>
        <dbReference type="Proteomes" id="UP000527324"/>
    </source>
</evidence>
<evidence type="ECO:0000256" key="2">
    <source>
        <dbReference type="ARBA" id="ARBA00012018"/>
    </source>
</evidence>
<protein>
    <recommendedName>
        <fullName evidence="2">phospholipase C</fullName>
        <ecNumber evidence="2">3.1.4.3</ecNumber>
    </recommendedName>
</protein>
<dbReference type="AlphaFoldDB" id="A0A7W9C4V9"/>
<evidence type="ECO:0000256" key="1">
    <source>
        <dbReference type="ARBA" id="ARBA00009717"/>
    </source>
</evidence>
<accession>A0A7W9C4V9</accession>
<feature type="domain" description="Bacterial phospholipase C C-terminal" evidence="4">
    <location>
        <begin position="619"/>
        <end position="694"/>
    </location>
</feature>
<dbReference type="EMBL" id="JACHOQ010000001">
    <property type="protein sequence ID" value="MBB5739009.1"/>
    <property type="molecule type" value="Genomic_DNA"/>
</dbReference>
<dbReference type="GO" id="GO:0034480">
    <property type="term" value="F:phosphatidylcholine phospholipase C activity"/>
    <property type="evidence" value="ECO:0007669"/>
    <property type="project" value="UniProtKB-EC"/>
</dbReference>
<name>A0A7W9C4V9_9CAUL</name>
<dbReference type="PROSITE" id="PS51318">
    <property type="entry name" value="TAT"/>
    <property type="match status" value="1"/>
</dbReference>
<evidence type="ECO:0000256" key="3">
    <source>
        <dbReference type="ARBA" id="ARBA00022801"/>
    </source>
</evidence>
<gene>
    <name evidence="5" type="ORF">GGQ93_000700</name>
</gene>
<dbReference type="Proteomes" id="UP000527324">
    <property type="component" value="Unassembled WGS sequence"/>
</dbReference>
<dbReference type="InterPro" id="IPR017767">
    <property type="entry name" value="PC-PLC"/>
</dbReference>
<dbReference type="PANTHER" id="PTHR31956">
    <property type="entry name" value="NON-SPECIFIC PHOSPHOLIPASE C4-RELATED"/>
    <property type="match status" value="1"/>
</dbReference>
<dbReference type="Pfam" id="PF05506">
    <property type="entry name" value="PLipase_C_C"/>
    <property type="match status" value="2"/>
</dbReference>
<evidence type="ECO:0000259" key="4">
    <source>
        <dbReference type="Pfam" id="PF05506"/>
    </source>
</evidence>
<dbReference type="InterPro" id="IPR008475">
    <property type="entry name" value="PLipase_C_C"/>
</dbReference>
<evidence type="ECO:0000313" key="5">
    <source>
        <dbReference type="EMBL" id="MBB5739009.1"/>
    </source>
</evidence>
<dbReference type="EC" id="3.1.4.3" evidence="2"/>
<dbReference type="PANTHER" id="PTHR31956:SF1">
    <property type="entry name" value="NON-SPECIFIC PHOSPHOLIPASE C1"/>
    <property type="match status" value="1"/>
</dbReference>
<dbReference type="Gene3D" id="3.40.720.10">
    <property type="entry name" value="Alkaline Phosphatase, subunit A"/>
    <property type="match status" value="2"/>
</dbReference>
<dbReference type="InterPro" id="IPR006311">
    <property type="entry name" value="TAT_signal"/>
</dbReference>
<dbReference type="NCBIfam" id="TIGR03396">
    <property type="entry name" value="PC_PLC"/>
    <property type="match status" value="1"/>
</dbReference>
<comment type="similarity">
    <text evidence="1">Belongs to the bacterial phospholipase C family.</text>
</comment>
<reference evidence="5 6" key="1">
    <citation type="submission" date="2020-08" db="EMBL/GenBank/DDBJ databases">
        <title>Genomic Encyclopedia of Type Strains, Phase IV (KMG-IV): sequencing the most valuable type-strain genomes for metagenomic binning, comparative biology and taxonomic classification.</title>
        <authorList>
            <person name="Goeker M."/>
        </authorList>
    </citation>
    <scope>NUCLEOTIDE SEQUENCE [LARGE SCALE GENOMIC DNA]</scope>
    <source>
        <strain evidence="5 6">DSM 4731</strain>
    </source>
</reference>
<keyword evidence="6" id="KW-1185">Reference proteome</keyword>
<organism evidence="5 6">
    <name type="scientific">Brevundimonas aurantiaca</name>
    <dbReference type="NCBI Taxonomy" id="74316"/>
    <lineage>
        <taxon>Bacteria</taxon>
        <taxon>Pseudomonadati</taxon>
        <taxon>Pseudomonadota</taxon>
        <taxon>Alphaproteobacteria</taxon>
        <taxon>Caulobacterales</taxon>
        <taxon>Caulobacteraceae</taxon>
        <taxon>Brevundimonas</taxon>
    </lineage>
</organism>
<feature type="domain" description="Bacterial phospholipase C C-terminal" evidence="4">
    <location>
        <begin position="519"/>
        <end position="603"/>
    </location>
</feature>
<dbReference type="InterPro" id="IPR017850">
    <property type="entry name" value="Alkaline_phosphatase_core_sf"/>
</dbReference>